<accession>A0AAD7SPN9</accession>
<dbReference type="Proteomes" id="UP001221898">
    <property type="component" value="Unassembled WGS sequence"/>
</dbReference>
<keyword evidence="2" id="KW-1185">Reference proteome</keyword>
<protein>
    <submittedName>
        <fullName evidence="1">Uncharacterized protein</fullName>
    </submittedName>
</protein>
<evidence type="ECO:0000313" key="2">
    <source>
        <dbReference type="Proteomes" id="UP001221898"/>
    </source>
</evidence>
<gene>
    <name evidence="1" type="ORF">AAFF_G00300910</name>
</gene>
<dbReference type="EMBL" id="JAINUG010000043">
    <property type="protein sequence ID" value="KAJ8406517.1"/>
    <property type="molecule type" value="Genomic_DNA"/>
</dbReference>
<organism evidence="1 2">
    <name type="scientific">Aldrovandia affinis</name>
    <dbReference type="NCBI Taxonomy" id="143900"/>
    <lineage>
        <taxon>Eukaryota</taxon>
        <taxon>Metazoa</taxon>
        <taxon>Chordata</taxon>
        <taxon>Craniata</taxon>
        <taxon>Vertebrata</taxon>
        <taxon>Euteleostomi</taxon>
        <taxon>Actinopterygii</taxon>
        <taxon>Neopterygii</taxon>
        <taxon>Teleostei</taxon>
        <taxon>Notacanthiformes</taxon>
        <taxon>Halosauridae</taxon>
        <taxon>Aldrovandia</taxon>
    </lineage>
</organism>
<sequence>MRHIGSQELVTESLIAGDASNTAPEPMKRFMTVCRSGARPLTPLGSTGPGAKARQLLAGVAFGRRNLTG</sequence>
<proteinExistence type="predicted"/>
<dbReference type="AlphaFoldDB" id="A0AAD7SPN9"/>
<evidence type="ECO:0000313" key="1">
    <source>
        <dbReference type="EMBL" id="KAJ8406517.1"/>
    </source>
</evidence>
<reference evidence="1" key="1">
    <citation type="journal article" date="2023" name="Science">
        <title>Genome structures resolve the early diversification of teleost fishes.</title>
        <authorList>
            <person name="Parey E."/>
            <person name="Louis A."/>
            <person name="Montfort J."/>
            <person name="Bouchez O."/>
            <person name="Roques C."/>
            <person name="Iampietro C."/>
            <person name="Lluch J."/>
            <person name="Castinel A."/>
            <person name="Donnadieu C."/>
            <person name="Desvignes T."/>
            <person name="Floi Bucao C."/>
            <person name="Jouanno E."/>
            <person name="Wen M."/>
            <person name="Mejri S."/>
            <person name="Dirks R."/>
            <person name="Jansen H."/>
            <person name="Henkel C."/>
            <person name="Chen W.J."/>
            <person name="Zahm M."/>
            <person name="Cabau C."/>
            <person name="Klopp C."/>
            <person name="Thompson A.W."/>
            <person name="Robinson-Rechavi M."/>
            <person name="Braasch I."/>
            <person name="Lecointre G."/>
            <person name="Bobe J."/>
            <person name="Postlethwait J.H."/>
            <person name="Berthelot C."/>
            <person name="Roest Crollius H."/>
            <person name="Guiguen Y."/>
        </authorList>
    </citation>
    <scope>NUCLEOTIDE SEQUENCE</scope>
    <source>
        <strain evidence="1">NC1722</strain>
    </source>
</reference>
<name>A0AAD7SPN9_9TELE</name>
<comment type="caution">
    <text evidence="1">The sequence shown here is derived from an EMBL/GenBank/DDBJ whole genome shotgun (WGS) entry which is preliminary data.</text>
</comment>